<feature type="domain" description="MmgE/PrpD C-terminal" evidence="4">
    <location>
        <begin position="298"/>
        <end position="463"/>
    </location>
</feature>
<dbReference type="Pfam" id="PF19305">
    <property type="entry name" value="MmgE_PrpD_C"/>
    <property type="match status" value="1"/>
</dbReference>
<dbReference type="InterPro" id="IPR045336">
    <property type="entry name" value="MmgE_PrpD_N"/>
</dbReference>
<proteinExistence type="inferred from homology"/>
<feature type="domain" description="MmgE/PrpD N-terminal" evidence="3">
    <location>
        <begin position="35"/>
        <end position="279"/>
    </location>
</feature>
<sequence length="479" mass="51400">MTSQNSLRTETGAASKEAALVDEGSGAKPQTLLADLGQFAAHLRLDEVPHEVREQAKLSVLDTLGCMIAGADDPDTQTLLDIERRDSSAGAVARVVGHDAWLPEEAAARVNSYAGDVFEHNDLVGSHASIATLPAAMATAEVTGATGAELLLSYICATEIVARLYASYYARKKDYMDVAIAPPGIINSIGSACGSGLLWGLDANTLAEAMALGGALAGWCPVGAVYDDGGTAKPLLHGAWPASTGLLAARYARAGMTGPVGLLESRIGLFATLAHDFDPRAISDPGSWHLANPRRKLHAACGYTHAGTDAVVGLRRRLGGRLLEAEEIVIRVPFYTFRAVSKDGPPKSRTQARFHLQFSAALAAIGEDRVRPTHGTDYLDWLAKPDLQRVLPRIHVEMDEGFRHYEQCAVEVRMPDGNVERSDGKPPRGAPANPMDRDMVIEKFRDCASARMDVAETNSYIETILHLDELRHCGSLYDI</sequence>
<comment type="similarity">
    <text evidence="1">Belongs to the PrpD family.</text>
</comment>
<evidence type="ECO:0000256" key="2">
    <source>
        <dbReference type="SAM" id="MobiDB-lite"/>
    </source>
</evidence>
<geneLocation type="plasmid" evidence="6">
    <name>prgalie4872d</name>
</geneLocation>
<dbReference type="Pfam" id="PF03972">
    <property type="entry name" value="MmgE_PrpD_N"/>
    <property type="match status" value="1"/>
</dbReference>
<dbReference type="GO" id="GO:0016829">
    <property type="term" value="F:lyase activity"/>
    <property type="evidence" value="ECO:0007669"/>
    <property type="project" value="InterPro"/>
</dbReference>
<dbReference type="PANTHER" id="PTHR16943">
    <property type="entry name" value="2-METHYLCITRATE DEHYDRATASE-RELATED"/>
    <property type="match status" value="1"/>
</dbReference>
<organism evidence="5 6">
    <name type="scientific">Rhizobium gallicum</name>
    <dbReference type="NCBI Taxonomy" id="56730"/>
    <lineage>
        <taxon>Bacteria</taxon>
        <taxon>Pseudomonadati</taxon>
        <taxon>Pseudomonadota</taxon>
        <taxon>Alphaproteobacteria</taxon>
        <taxon>Hyphomicrobiales</taxon>
        <taxon>Rhizobiaceae</taxon>
        <taxon>Rhizobium/Agrobacterium group</taxon>
        <taxon>Rhizobium</taxon>
    </lineage>
</organism>
<feature type="region of interest" description="Disordered" evidence="2">
    <location>
        <begin position="416"/>
        <end position="437"/>
    </location>
</feature>
<evidence type="ECO:0000313" key="5">
    <source>
        <dbReference type="EMBL" id="APO70727.1"/>
    </source>
</evidence>
<dbReference type="InterPro" id="IPR005656">
    <property type="entry name" value="MmgE_PrpD"/>
</dbReference>
<accession>A0A1L5NS63</accession>
<dbReference type="InterPro" id="IPR042188">
    <property type="entry name" value="MmgE/PrpD_sf_2"/>
</dbReference>
<name>A0A1L5NS63_9HYPH</name>
<feature type="region of interest" description="Disordered" evidence="2">
    <location>
        <begin position="1"/>
        <end position="23"/>
    </location>
</feature>
<dbReference type="Proteomes" id="UP000184749">
    <property type="component" value="Plasmid pRgalIE4872d"/>
</dbReference>
<evidence type="ECO:0000259" key="3">
    <source>
        <dbReference type="Pfam" id="PF03972"/>
    </source>
</evidence>
<gene>
    <name evidence="5" type="ORF">IE4872_PD00186</name>
</gene>
<dbReference type="SUPFAM" id="SSF103378">
    <property type="entry name" value="2-methylcitrate dehydratase PrpD"/>
    <property type="match status" value="1"/>
</dbReference>
<evidence type="ECO:0000259" key="4">
    <source>
        <dbReference type="Pfam" id="PF19305"/>
    </source>
</evidence>
<dbReference type="InterPro" id="IPR036148">
    <property type="entry name" value="MmgE/PrpD_sf"/>
</dbReference>
<evidence type="ECO:0000256" key="1">
    <source>
        <dbReference type="ARBA" id="ARBA00006174"/>
    </source>
</evidence>
<dbReference type="RefSeq" id="WP_074071184.1">
    <property type="nucleotide sequence ID" value="NZ_CP017105.1"/>
</dbReference>
<protein>
    <submittedName>
        <fullName evidence="5">MmgE/PrpD family 2-methylcitrate dehydratase protein</fullName>
    </submittedName>
</protein>
<reference evidence="5 6" key="1">
    <citation type="submission" date="2016-09" db="EMBL/GenBank/DDBJ databases">
        <title>The complete genome sequences of Rhizobium gallicum, symbiovars gallicum and phaseoli, symbionts associated to common bean (Phaseolus vulgaris).</title>
        <authorList>
            <person name="Bustos P."/>
            <person name="Santamaria R.I."/>
            <person name="Perez-Carrascal O.M."/>
            <person name="Juarez S."/>
            <person name="Lozano L."/>
            <person name="Martinez-Flores I."/>
            <person name="Martinez-Romero E."/>
            <person name="Cevallos M."/>
            <person name="Romero D."/>
            <person name="Davila G."/>
            <person name="Gonzalez V."/>
        </authorList>
    </citation>
    <scope>NUCLEOTIDE SEQUENCE [LARGE SCALE GENOMIC DNA]</scope>
    <source>
        <strain evidence="5 6">IE4872</strain>
        <plasmid evidence="6">prgalie4872d</plasmid>
    </source>
</reference>
<dbReference type="Gene3D" id="1.10.4100.10">
    <property type="entry name" value="2-methylcitrate dehydratase PrpD"/>
    <property type="match status" value="1"/>
</dbReference>
<evidence type="ECO:0000313" key="6">
    <source>
        <dbReference type="Proteomes" id="UP000184749"/>
    </source>
</evidence>
<dbReference type="AlphaFoldDB" id="A0A1L5NS63"/>
<dbReference type="InterPro" id="IPR042183">
    <property type="entry name" value="MmgE/PrpD_sf_1"/>
</dbReference>
<keyword evidence="5" id="KW-0614">Plasmid</keyword>
<dbReference type="EMBL" id="CP017105">
    <property type="protein sequence ID" value="APO70727.1"/>
    <property type="molecule type" value="Genomic_DNA"/>
</dbReference>
<dbReference type="PANTHER" id="PTHR16943:SF8">
    <property type="entry name" value="2-METHYLCITRATE DEHYDRATASE"/>
    <property type="match status" value="1"/>
</dbReference>
<dbReference type="Gene3D" id="3.30.1330.120">
    <property type="entry name" value="2-methylcitrate dehydratase PrpD"/>
    <property type="match status" value="1"/>
</dbReference>
<dbReference type="InterPro" id="IPR045337">
    <property type="entry name" value="MmgE_PrpD_C"/>
</dbReference>